<evidence type="ECO:0000256" key="1">
    <source>
        <dbReference type="SAM" id="Phobius"/>
    </source>
</evidence>
<keyword evidence="1" id="KW-0812">Transmembrane</keyword>
<reference evidence="2 3" key="1">
    <citation type="submission" date="2019-02" db="EMBL/GenBank/DDBJ databases">
        <title>Deep-cultivation of Planctomycetes and their phenomic and genomic characterization uncovers novel biology.</title>
        <authorList>
            <person name="Wiegand S."/>
            <person name="Jogler M."/>
            <person name="Boedeker C."/>
            <person name="Pinto D."/>
            <person name="Vollmers J."/>
            <person name="Rivas-Marin E."/>
            <person name="Kohn T."/>
            <person name="Peeters S.H."/>
            <person name="Heuer A."/>
            <person name="Rast P."/>
            <person name="Oberbeckmann S."/>
            <person name="Bunk B."/>
            <person name="Jeske O."/>
            <person name="Meyerdierks A."/>
            <person name="Storesund J.E."/>
            <person name="Kallscheuer N."/>
            <person name="Luecker S."/>
            <person name="Lage O.M."/>
            <person name="Pohl T."/>
            <person name="Merkel B.J."/>
            <person name="Hornburger P."/>
            <person name="Mueller R.-W."/>
            <person name="Bruemmer F."/>
            <person name="Labrenz M."/>
            <person name="Spormann A.M."/>
            <person name="Op den Camp H."/>
            <person name="Overmann J."/>
            <person name="Amann R."/>
            <person name="Jetten M.S.M."/>
            <person name="Mascher T."/>
            <person name="Medema M.H."/>
            <person name="Devos D.P."/>
            <person name="Kaster A.-K."/>
            <person name="Ovreas L."/>
            <person name="Rohde M."/>
            <person name="Galperin M.Y."/>
            <person name="Jogler C."/>
        </authorList>
    </citation>
    <scope>NUCLEOTIDE SEQUENCE [LARGE SCALE GENOMIC DNA]</scope>
    <source>
        <strain evidence="2 3">Mal33</strain>
    </source>
</reference>
<gene>
    <name evidence="2" type="ORF">Mal33_41670</name>
</gene>
<keyword evidence="3" id="KW-1185">Reference proteome</keyword>
<dbReference type="EMBL" id="CP036318">
    <property type="protein sequence ID" value="QDV58150.1"/>
    <property type="molecule type" value="Genomic_DNA"/>
</dbReference>
<dbReference type="AlphaFoldDB" id="A0A518IYI8"/>
<sequence length="86" mass="9630">MISVIVTLIAVGVFIAGVRSLNSLKRLDDATGSERSDPFYTSVALLFSTSPRDAKFRSRQRRTIWLFCGAILLLYFARIVYVQGTI</sequence>
<dbReference type="Proteomes" id="UP000316770">
    <property type="component" value="Chromosome"/>
</dbReference>
<evidence type="ECO:0000313" key="2">
    <source>
        <dbReference type="EMBL" id="QDV58150.1"/>
    </source>
</evidence>
<dbReference type="RefSeq" id="WP_145288240.1">
    <property type="nucleotide sequence ID" value="NZ_CP036318.1"/>
</dbReference>
<proteinExistence type="predicted"/>
<accession>A0A518IYI8</accession>
<protein>
    <submittedName>
        <fullName evidence="2">Uncharacterized protein</fullName>
    </submittedName>
</protein>
<name>A0A518IYI8_9BACT</name>
<organism evidence="2 3">
    <name type="scientific">Rosistilla oblonga</name>
    <dbReference type="NCBI Taxonomy" id="2527990"/>
    <lineage>
        <taxon>Bacteria</taxon>
        <taxon>Pseudomonadati</taxon>
        <taxon>Planctomycetota</taxon>
        <taxon>Planctomycetia</taxon>
        <taxon>Pirellulales</taxon>
        <taxon>Pirellulaceae</taxon>
        <taxon>Rosistilla</taxon>
    </lineage>
</organism>
<evidence type="ECO:0000313" key="3">
    <source>
        <dbReference type="Proteomes" id="UP000316770"/>
    </source>
</evidence>
<keyword evidence="1" id="KW-0472">Membrane</keyword>
<feature type="transmembrane region" description="Helical" evidence="1">
    <location>
        <begin position="63"/>
        <end position="81"/>
    </location>
</feature>
<keyword evidence="1" id="KW-1133">Transmembrane helix</keyword>